<gene>
    <name evidence="2" type="ORF">C8P70_11562</name>
</gene>
<dbReference type="RefSeq" id="WP_133712738.1">
    <property type="nucleotide sequence ID" value="NZ_SOAG01000015.1"/>
</dbReference>
<keyword evidence="3" id="KW-1185">Reference proteome</keyword>
<evidence type="ECO:0000313" key="3">
    <source>
        <dbReference type="Proteomes" id="UP000295215"/>
    </source>
</evidence>
<evidence type="ECO:0008006" key="4">
    <source>
        <dbReference type="Google" id="ProtNLM"/>
    </source>
</evidence>
<accession>A0A4R7EYN4</accession>
<evidence type="ECO:0000256" key="1">
    <source>
        <dbReference type="SAM" id="SignalP"/>
    </source>
</evidence>
<evidence type="ECO:0000313" key="2">
    <source>
        <dbReference type="EMBL" id="TDS57563.1"/>
    </source>
</evidence>
<feature type="signal peptide" evidence="1">
    <location>
        <begin position="1"/>
        <end position="20"/>
    </location>
</feature>
<sequence>MKLKLLSFLPLFIFFGACYNQEKNCDNFRTGTFEFITEINGETKVSTFVRNENIEIETFEGKTDTASIRWVNNCEFILQKLNPKNMAEQKAINMRIISTDGDTCLFEYGLVGDDRKQRGTLRKIAD</sequence>
<reference evidence="2 3" key="1">
    <citation type="submission" date="2019-03" db="EMBL/GenBank/DDBJ databases">
        <title>Genomic Encyclopedia of Archaeal and Bacterial Type Strains, Phase II (KMG-II): from individual species to whole genera.</title>
        <authorList>
            <person name="Goeker M."/>
        </authorList>
    </citation>
    <scope>NUCLEOTIDE SEQUENCE [LARGE SCALE GENOMIC DNA]</scope>
    <source>
        <strain evidence="2 3">DSM 28213</strain>
    </source>
</reference>
<dbReference type="PROSITE" id="PS51257">
    <property type="entry name" value="PROKAR_LIPOPROTEIN"/>
    <property type="match status" value="1"/>
</dbReference>
<comment type="caution">
    <text evidence="2">The sequence shown here is derived from an EMBL/GenBank/DDBJ whole genome shotgun (WGS) entry which is preliminary data.</text>
</comment>
<protein>
    <recommendedName>
        <fullName evidence="4">DNA topoisomerase IV</fullName>
    </recommendedName>
</protein>
<proteinExistence type="predicted"/>
<name>A0A4R7EYN4_9FLAO</name>
<feature type="chain" id="PRO_5020979403" description="DNA topoisomerase IV" evidence="1">
    <location>
        <begin position="21"/>
        <end position="126"/>
    </location>
</feature>
<dbReference type="AlphaFoldDB" id="A0A4R7EYN4"/>
<keyword evidence="1" id="KW-0732">Signal</keyword>
<organism evidence="2 3">
    <name type="scientific">Myroides indicus</name>
    <dbReference type="NCBI Taxonomy" id="1323422"/>
    <lineage>
        <taxon>Bacteria</taxon>
        <taxon>Pseudomonadati</taxon>
        <taxon>Bacteroidota</taxon>
        <taxon>Flavobacteriia</taxon>
        <taxon>Flavobacteriales</taxon>
        <taxon>Flavobacteriaceae</taxon>
        <taxon>Myroides</taxon>
    </lineage>
</organism>
<dbReference type="OrthoDB" id="1202013at2"/>
<dbReference type="Proteomes" id="UP000295215">
    <property type="component" value="Unassembled WGS sequence"/>
</dbReference>
<dbReference type="EMBL" id="SOAG01000015">
    <property type="protein sequence ID" value="TDS57563.1"/>
    <property type="molecule type" value="Genomic_DNA"/>
</dbReference>